<accession>A0ACB7VS17</accession>
<protein>
    <submittedName>
        <fullName evidence="1">UBA-like protein</fullName>
    </submittedName>
</protein>
<gene>
    <name evidence="1" type="ORF">IHE45_07G067300</name>
</gene>
<dbReference type="EMBL" id="CM037017">
    <property type="protein sequence ID" value="KAH7677204.1"/>
    <property type="molecule type" value="Genomic_DNA"/>
</dbReference>
<evidence type="ECO:0000313" key="2">
    <source>
        <dbReference type="Proteomes" id="UP000827976"/>
    </source>
</evidence>
<comment type="caution">
    <text evidence="1">The sequence shown here is derived from an EMBL/GenBank/DDBJ whole genome shotgun (WGS) entry which is preliminary data.</text>
</comment>
<name>A0ACB7VS17_DIOAL</name>
<organism evidence="1 2">
    <name type="scientific">Dioscorea alata</name>
    <name type="common">Purple yam</name>
    <dbReference type="NCBI Taxonomy" id="55571"/>
    <lineage>
        <taxon>Eukaryota</taxon>
        <taxon>Viridiplantae</taxon>
        <taxon>Streptophyta</taxon>
        <taxon>Embryophyta</taxon>
        <taxon>Tracheophyta</taxon>
        <taxon>Spermatophyta</taxon>
        <taxon>Magnoliopsida</taxon>
        <taxon>Liliopsida</taxon>
        <taxon>Dioscoreales</taxon>
        <taxon>Dioscoreaceae</taxon>
        <taxon>Dioscorea</taxon>
    </lineage>
</organism>
<reference evidence="2" key="1">
    <citation type="journal article" date="2022" name="Nat. Commun.">
        <title>Chromosome evolution and the genetic basis of agronomically important traits in greater yam.</title>
        <authorList>
            <person name="Bredeson J.V."/>
            <person name="Lyons J.B."/>
            <person name="Oniyinde I.O."/>
            <person name="Okereke N.R."/>
            <person name="Kolade O."/>
            <person name="Nnabue I."/>
            <person name="Nwadili C.O."/>
            <person name="Hribova E."/>
            <person name="Parker M."/>
            <person name="Nwogha J."/>
            <person name="Shu S."/>
            <person name="Carlson J."/>
            <person name="Kariba R."/>
            <person name="Muthemba S."/>
            <person name="Knop K."/>
            <person name="Barton G.J."/>
            <person name="Sherwood A.V."/>
            <person name="Lopez-Montes A."/>
            <person name="Asiedu R."/>
            <person name="Jamnadass R."/>
            <person name="Muchugi A."/>
            <person name="Goodstein D."/>
            <person name="Egesi C.N."/>
            <person name="Featherston J."/>
            <person name="Asfaw A."/>
            <person name="Simpson G.G."/>
            <person name="Dolezel J."/>
            <person name="Hendre P.S."/>
            <person name="Van Deynze A."/>
            <person name="Kumar P.L."/>
            <person name="Obidiegwu J.E."/>
            <person name="Bhattacharjee R."/>
            <person name="Rokhsar D.S."/>
        </authorList>
    </citation>
    <scope>NUCLEOTIDE SEQUENCE [LARGE SCALE GENOMIC DNA]</scope>
    <source>
        <strain evidence="2">cv. TDa95/00328</strain>
    </source>
</reference>
<sequence length="659" mass="70071">MSPASKSKSKPAARAAKELSKVPSKASPSPSSNGNGIPASAYNPISGTFHSLETAPPASMPSPQNNGRFRTIDETEDHSGSSFGTTAEFDSLSNNGSCSGESEDQKDKAALTPPPRTDSIPGADADKRDKIRQKNEKKHQRQRERRAQELHERCNNFLMSRKLGALAQQLVSMGFPCERATMALILNEGRLEQSVAWLFEGCEEGKPQVTANVTENLKIDIADELARMAEMEVRFKCTKQEVERAVVACDGHLENAVEYLKLQSQKQDSTAGTPVKMEDLGGVASANGSVNKVTASTQNPSARTPGKGAAPASNQQQRRDERDFNYTKAVPLSSMPEEVANRNLQSLQALRRIQAKPDWARSQVAAALEKRWPSTSASPSVSYSLASPLQVAVPPVKSEARFVMLGNEVKTTAQTGTLREPVIVMQRPQSMNGKQGLPLAGLGMNGGSIPVSSGWHPNDSSGLEMMGNGGGGGQHNLPKLSANGTGGQPYYPQSGFQPLILNPVESGGTGRVGARSTTGTSSSTSASSTSLTMPSSLGLFTGWGSSGSSGSSSPVDWSTGRSVSHIDYTSIDWSLDPIQLKTERATTIRSPSVGVKPSRSSLNFVGLQDANGFLVDPSATVGVGSHEWTSPFAGKDLFRVPRQFVTSPSLQELGATWKA</sequence>
<evidence type="ECO:0000313" key="1">
    <source>
        <dbReference type="EMBL" id="KAH7677204.1"/>
    </source>
</evidence>
<keyword evidence="2" id="KW-1185">Reference proteome</keyword>
<dbReference type="Proteomes" id="UP000827976">
    <property type="component" value="Chromosome 7"/>
</dbReference>
<proteinExistence type="predicted"/>